<evidence type="ECO:0000313" key="2">
    <source>
        <dbReference type="EMBL" id="KAK2070195.1"/>
    </source>
</evidence>
<dbReference type="Proteomes" id="UP001217918">
    <property type="component" value="Unassembled WGS sequence"/>
</dbReference>
<dbReference type="EMBL" id="JAQQPM010000003">
    <property type="protein sequence ID" value="KAK2070195.1"/>
    <property type="molecule type" value="Genomic_DNA"/>
</dbReference>
<proteinExistence type="predicted"/>
<keyword evidence="3" id="KW-1185">Reference proteome</keyword>
<name>A0AAD9I419_9PEZI</name>
<evidence type="ECO:0000313" key="3">
    <source>
        <dbReference type="Proteomes" id="UP001217918"/>
    </source>
</evidence>
<accession>A0AAD9I419</accession>
<evidence type="ECO:0000256" key="1">
    <source>
        <dbReference type="SAM" id="MobiDB-lite"/>
    </source>
</evidence>
<sequence>MDEESAFGGLLNISLSDDTTETGDAAASAQRAGGDSPPATASSKTDRRVQSEADHQALREKYKAKVANGEIWRSISLPLPAVVSKPDAQVVLHAVEELYYLRRYREAVDFIHEALGPEGRSDVLDGDVRGTLVHYEGLCVRKLESR</sequence>
<organism evidence="2 3">
    <name type="scientific">Phyllachora maydis</name>
    <dbReference type="NCBI Taxonomy" id="1825666"/>
    <lineage>
        <taxon>Eukaryota</taxon>
        <taxon>Fungi</taxon>
        <taxon>Dikarya</taxon>
        <taxon>Ascomycota</taxon>
        <taxon>Pezizomycotina</taxon>
        <taxon>Sordariomycetes</taxon>
        <taxon>Sordariomycetidae</taxon>
        <taxon>Phyllachorales</taxon>
        <taxon>Phyllachoraceae</taxon>
        <taxon>Phyllachora</taxon>
    </lineage>
</organism>
<gene>
    <name evidence="2" type="ORF">P8C59_004710</name>
</gene>
<protein>
    <submittedName>
        <fullName evidence="2">Uncharacterized protein</fullName>
    </submittedName>
</protein>
<comment type="caution">
    <text evidence="2">The sequence shown here is derived from an EMBL/GenBank/DDBJ whole genome shotgun (WGS) entry which is preliminary data.</text>
</comment>
<feature type="compositionally biased region" description="Basic and acidic residues" evidence="1">
    <location>
        <begin position="44"/>
        <end position="57"/>
    </location>
</feature>
<reference evidence="2" key="1">
    <citation type="journal article" date="2023" name="Mol. Plant Microbe Interact.">
        <title>Elucidating the Obligate Nature and Biological Capacity of an Invasive Fungal Corn Pathogen.</title>
        <authorList>
            <person name="MacCready J.S."/>
            <person name="Roggenkamp E.M."/>
            <person name="Gdanetz K."/>
            <person name="Chilvers M.I."/>
        </authorList>
    </citation>
    <scope>NUCLEOTIDE SEQUENCE</scope>
    <source>
        <strain evidence="2">PM02</strain>
    </source>
</reference>
<feature type="region of interest" description="Disordered" evidence="1">
    <location>
        <begin position="1"/>
        <end position="57"/>
    </location>
</feature>
<dbReference type="AlphaFoldDB" id="A0AAD9I419"/>